<feature type="region of interest" description="Disordered" evidence="1">
    <location>
        <begin position="1"/>
        <end position="38"/>
    </location>
</feature>
<dbReference type="PANTHER" id="PTHR46599:SF3">
    <property type="entry name" value="PIGGYBAC TRANSPOSABLE ELEMENT-DERIVED PROTEIN 4"/>
    <property type="match status" value="1"/>
</dbReference>
<proteinExistence type="predicted"/>
<evidence type="ECO:0000313" key="6">
    <source>
        <dbReference type="Proteomes" id="UP000663891"/>
    </source>
</evidence>
<dbReference type="InterPro" id="IPR032718">
    <property type="entry name" value="PGBD4_Znf_C"/>
</dbReference>
<dbReference type="Pfam" id="PF13842">
    <property type="entry name" value="zf-Tnp_2"/>
    <property type="match status" value="1"/>
</dbReference>
<dbReference type="PANTHER" id="PTHR46599">
    <property type="entry name" value="PIGGYBAC TRANSPOSABLE ELEMENT-DERIVED PROTEIN 4"/>
    <property type="match status" value="1"/>
</dbReference>
<gene>
    <name evidence="5" type="ORF">OKA104_LOCUS37978</name>
    <name evidence="4" type="ORF">VCS650_LOCUS32362</name>
</gene>
<dbReference type="Proteomes" id="UP000663881">
    <property type="component" value="Unassembled WGS sequence"/>
</dbReference>
<name>A0A815FEI4_9BILA</name>
<dbReference type="Pfam" id="PF13843">
    <property type="entry name" value="DDE_Tnp_1_7"/>
    <property type="match status" value="1"/>
</dbReference>
<feature type="domain" description="PiggyBac transposable element-derived protein 4 C-terminal zinc-finger" evidence="2">
    <location>
        <begin position="491"/>
        <end position="538"/>
    </location>
</feature>
<dbReference type="OrthoDB" id="6435348at2759"/>
<protein>
    <recommendedName>
        <fullName evidence="7">PiggyBac transposable element-derived protein 4-like</fullName>
    </recommendedName>
</protein>
<evidence type="ECO:0008006" key="7">
    <source>
        <dbReference type="Google" id="ProtNLM"/>
    </source>
</evidence>
<comment type="caution">
    <text evidence="4">The sequence shown here is derived from an EMBL/GenBank/DDBJ whole genome shotgun (WGS) entry which is preliminary data.</text>
</comment>
<feature type="domain" description="PiggyBac transposable element-derived protein" evidence="3">
    <location>
        <begin position="67"/>
        <end position="422"/>
    </location>
</feature>
<reference evidence="4" key="1">
    <citation type="submission" date="2021-02" db="EMBL/GenBank/DDBJ databases">
        <authorList>
            <person name="Nowell W R."/>
        </authorList>
    </citation>
    <scope>NUCLEOTIDE SEQUENCE</scope>
</reference>
<dbReference type="EMBL" id="CAJOAY010006607">
    <property type="protein sequence ID" value="CAF4145756.1"/>
    <property type="molecule type" value="Genomic_DNA"/>
</dbReference>
<feature type="compositionally biased region" description="Low complexity" evidence="1">
    <location>
        <begin position="16"/>
        <end position="26"/>
    </location>
</feature>
<evidence type="ECO:0000259" key="3">
    <source>
        <dbReference type="Pfam" id="PF13843"/>
    </source>
</evidence>
<evidence type="ECO:0000259" key="2">
    <source>
        <dbReference type="Pfam" id="PF13842"/>
    </source>
</evidence>
<evidence type="ECO:0000256" key="1">
    <source>
        <dbReference type="SAM" id="MobiDB-lite"/>
    </source>
</evidence>
<sequence length="543" mass="63792">MISSNDSYSESDSDDSLLSSSSSSPDIDTDEEIDVTKWTTTPTVNRDPFVFVGNREIRVEDAQTRIEFWNYIFPTNLVQSIVYETNCYAESICNNSNVRQRFSRLNKWEPTNTEEFNVFIALLILQGIIRKPELRMYFTTDELLATPIFSKIITADRFQILLRMLHFENDQGPDNSLKKIWPVVEALRNSFKKLYRPGRFLNVDESLHLYKGRLSWKQYIPLKRARFGFKFFMLCDTNGYILDFIIYTGRDTKYREKYNDLPLSSRMVMTLVEDYLGLGHCIVMDNYYSSPQLFLELVKRKTDAVGTVRSNRKSLPLDFRNSKLKKNERIARYYKKVMALKWLDKKYVHILSTYHENNTTIVLKRQTQVEKPICIHEYNDTMGGVDMADQLIAPYGIPRKRLKKYYKKIFMILLDLAILNSYHLYKIQTQDTGNNVMTQLHFRIALVRSLLEHNLQNSFPEQLARRGRPSSELTPARLLSRHFPSLISPTENKQHAARRCHVCSHTVNKNNRARHESRYECTICNVTLCVDPCFRIYHTVLNF</sequence>
<accession>A0A815FEI4</accession>
<evidence type="ECO:0000313" key="4">
    <source>
        <dbReference type="EMBL" id="CAF1325070.1"/>
    </source>
</evidence>
<dbReference type="EMBL" id="CAJNON010000584">
    <property type="protein sequence ID" value="CAF1325070.1"/>
    <property type="molecule type" value="Genomic_DNA"/>
</dbReference>
<dbReference type="AlphaFoldDB" id="A0A815FEI4"/>
<organism evidence="4 6">
    <name type="scientific">Adineta steineri</name>
    <dbReference type="NCBI Taxonomy" id="433720"/>
    <lineage>
        <taxon>Eukaryota</taxon>
        <taxon>Metazoa</taxon>
        <taxon>Spiralia</taxon>
        <taxon>Gnathifera</taxon>
        <taxon>Rotifera</taxon>
        <taxon>Eurotatoria</taxon>
        <taxon>Bdelloidea</taxon>
        <taxon>Adinetida</taxon>
        <taxon>Adinetidae</taxon>
        <taxon>Adineta</taxon>
    </lineage>
</organism>
<dbReference type="InterPro" id="IPR029526">
    <property type="entry name" value="PGBD"/>
</dbReference>
<evidence type="ECO:0000313" key="5">
    <source>
        <dbReference type="EMBL" id="CAF4145756.1"/>
    </source>
</evidence>
<dbReference type="Proteomes" id="UP000663891">
    <property type="component" value="Unassembled WGS sequence"/>
</dbReference>